<evidence type="ECO:0000313" key="2">
    <source>
        <dbReference type="EMBL" id="RBO94992.1"/>
    </source>
</evidence>
<sequence>MVNIKKTGFGSLVMVATILAGSVSALAASVLNSDSTAQTLVVTEGSTKQQVTVQPGEKVTICPSGCFVTFPNGDREALTGNEAITILNGGGTHK</sequence>
<dbReference type="EMBL" id="QNRH01000004">
    <property type="protein sequence ID" value="RBO94992.1"/>
    <property type="molecule type" value="Genomic_DNA"/>
</dbReference>
<gene>
    <name evidence="2" type="ORF">DFR47_104355</name>
</gene>
<dbReference type="AlphaFoldDB" id="A0A366DY37"/>
<dbReference type="RefSeq" id="WP_374788313.1">
    <property type="nucleotide sequence ID" value="NZ_JBHEEG010000001.1"/>
</dbReference>
<keyword evidence="1" id="KW-0732">Signal</keyword>
<organism evidence="2 3">
    <name type="scientific">Pseudochrobactrum asaccharolyticum</name>
    <dbReference type="NCBI Taxonomy" id="354351"/>
    <lineage>
        <taxon>Bacteria</taxon>
        <taxon>Pseudomonadati</taxon>
        <taxon>Pseudomonadota</taxon>
        <taxon>Alphaproteobacteria</taxon>
        <taxon>Hyphomicrobiales</taxon>
        <taxon>Brucellaceae</taxon>
        <taxon>Pseudochrobactrum</taxon>
    </lineage>
</organism>
<evidence type="ECO:0000256" key="1">
    <source>
        <dbReference type="SAM" id="SignalP"/>
    </source>
</evidence>
<feature type="chain" id="PRO_5017040801" evidence="1">
    <location>
        <begin position="28"/>
        <end position="94"/>
    </location>
</feature>
<protein>
    <submittedName>
        <fullName evidence="2">Uncharacterized protein</fullName>
    </submittedName>
</protein>
<proteinExistence type="predicted"/>
<dbReference type="Proteomes" id="UP000252893">
    <property type="component" value="Unassembled WGS sequence"/>
</dbReference>
<evidence type="ECO:0000313" key="3">
    <source>
        <dbReference type="Proteomes" id="UP000252893"/>
    </source>
</evidence>
<reference evidence="2 3" key="1">
    <citation type="submission" date="2018-06" db="EMBL/GenBank/DDBJ databases">
        <title>Genomic Encyclopedia of Type Strains, Phase IV (KMG-IV): sequencing the most valuable type-strain genomes for metagenomic binning, comparative biology and taxonomic classification.</title>
        <authorList>
            <person name="Goeker M."/>
        </authorList>
    </citation>
    <scope>NUCLEOTIDE SEQUENCE [LARGE SCALE GENOMIC DNA]</scope>
    <source>
        <strain evidence="2 3">DSM 25619</strain>
    </source>
</reference>
<comment type="caution">
    <text evidence="2">The sequence shown here is derived from an EMBL/GenBank/DDBJ whole genome shotgun (WGS) entry which is preliminary data.</text>
</comment>
<name>A0A366DY37_9HYPH</name>
<feature type="signal peptide" evidence="1">
    <location>
        <begin position="1"/>
        <end position="27"/>
    </location>
</feature>
<keyword evidence="3" id="KW-1185">Reference proteome</keyword>
<accession>A0A366DY37</accession>